<reference evidence="20" key="1">
    <citation type="submission" date="2021-02" db="EMBL/GenBank/DDBJ databases">
        <title>Thiocyanate and organic carbon inputs drive convergent selection for specific autotrophic Afipia and Thiobacillus strains within complex microbiomes.</title>
        <authorList>
            <person name="Huddy R.J."/>
            <person name="Sachdeva R."/>
            <person name="Kadzinga F."/>
            <person name="Kantor R.S."/>
            <person name="Harrison S.T.L."/>
            <person name="Banfield J.F."/>
        </authorList>
    </citation>
    <scope>NUCLEOTIDE SEQUENCE</scope>
    <source>
        <strain evidence="20">SCN18_10_11_15_R4_P_38_20</strain>
    </source>
</reference>
<comment type="cofactor">
    <cofactor evidence="1 18">
        <name>Mg(2+)</name>
        <dbReference type="ChEBI" id="CHEBI:18420"/>
    </cofactor>
</comment>
<dbReference type="PROSITE" id="PS00893">
    <property type="entry name" value="NUDIX_BOX"/>
    <property type="match status" value="1"/>
</dbReference>
<evidence type="ECO:0000256" key="17">
    <source>
        <dbReference type="PIRSR" id="PIRSR603561-1"/>
    </source>
</evidence>
<proteinExistence type="inferred from homology"/>
<accession>A0A8J7PIE6</accession>
<evidence type="ECO:0000256" key="6">
    <source>
        <dbReference type="ARBA" id="ARBA00022763"/>
    </source>
</evidence>
<dbReference type="NCBIfam" id="TIGR00586">
    <property type="entry name" value="mutt"/>
    <property type="match status" value="1"/>
</dbReference>
<dbReference type="Pfam" id="PF14815">
    <property type="entry name" value="NUDIX_4"/>
    <property type="match status" value="1"/>
</dbReference>
<dbReference type="InterPro" id="IPR047127">
    <property type="entry name" value="MutT-like"/>
</dbReference>
<keyword evidence="8 18" id="KW-0460">Magnesium</keyword>
<evidence type="ECO:0000256" key="9">
    <source>
        <dbReference type="ARBA" id="ARBA00023204"/>
    </source>
</evidence>
<comment type="similarity">
    <text evidence="2">Belongs to the Nudix hydrolase family.</text>
</comment>
<dbReference type="InterPro" id="IPR003561">
    <property type="entry name" value="Mutator_MutT"/>
</dbReference>
<dbReference type="InterPro" id="IPR015797">
    <property type="entry name" value="NUDIX_hydrolase-like_dom_sf"/>
</dbReference>
<dbReference type="GO" id="GO:0044716">
    <property type="term" value="F:8-oxo-GDP phosphatase activity"/>
    <property type="evidence" value="ECO:0007669"/>
    <property type="project" value="TreeGrafter"/>
</dbReference>
<dbReference type="InterPro" id="IPR029119">
    <property type="entry name" value="MutY_C"/>
</dbReference>
<dbReference type="GO" id="GO:0035539">
    <property type="term" value="F:8-oxo-7,8-dihydrodeoxyguanosine triphosphate pyrophosphatase activity"/>
    <property type="evidence" value="ECO:0007669"/>
    <property type="project" value="UniProtKB-EC"/>
</dbReference>
<dbReference type="PANTHER" id="PTHR47707:SF1">
    <property type="entry name" value="NUDIX HYDROLASE FAMILY PROTEIN"/>
    <property type="match status" value="1"/>
</dbReference>
<feature type="domain" description="Nudix hydrolase" evidence="19">
    <location>
        <begin position="6"/>
        <end position="135"/>
    </location>
</feature>
<keyword evidence="4" id="KW-0235">DNA replication</keyword>
<evidence type="ECO:0000256" key="13">
    <source>
        <dbReference type="ARBA" id="ARBA00040794"/>
    </source>
</evidence>
<keyword evidence="9" id="KW-0234">DNA repair</keyword>
<dbReference type="PRINTS" id="PR00502">
    <property type="entry name" value="NUDIXFAMILY"/>
</dbReference>
<evidence type="ECO:0000256" key="12">
    <source>
        <dbReference type="ARBA" id="ARBA00038905"/>
    </source>
</evidence>
<evidence type="ECO:0000313" key="20">
    <source>
        <dbReference type="EMBL" id="MBN9412352.1"/>
    </source>
</evidence>
<evidence type="ECO:0000256" key="15">
    <source>
        <dbReference type="ARBA" id="ARBA00041979"/>
    </source>
</evidence>
<comment type="catalytic activity">
    <reaction evidence="10">
        <text>8-oxo-dGTP + H2O = 8-oxo-dGMP + diphosphate + H(+)</text>
        <dbReference type="Rhea" id="RHEA:31575"/>
        <dbReference type="ChEBI" id="CHEBI:15377"/>
        <dbReference type="ChEBI" id="CHEBI:15378"/>
        <dbReference type="ChEBI" id="CHEBI:33019"/>
        <dbReference type="ChEBI" id="CHEBI:63224"/>
        <dbReference type="ChEBI" id="CHEBI:77896"/>
        <dbReference type="EC" id="3.6.1.55"/>
    </reaction>
</comment>
<evidence type="ECO:0000256" key="1">
    <source>
        <dbReference type="ARBA" id="ARBA00001946"/>
    </source>
</evidence>
<comment type="catalytic activity">
    <reaction evidence="11">
        <text>8-oxo-GTP + H2O = 8-oxo-GMP + diphosphate + H(+)</text>
        <dbReference type="Rhea" id="RHEA:67616"/>
        <dbReference type="ChEBI" id="CHEBI:15377"/>
        <dbReference type="ChEBI" id="CHEBI:15378"/>
        <dbReference type="ChEBI" id="CHEBI:33019"/>
        <dbReference type="ChEBI" id="CHEBI:143553"/>
        <dbReference type="ChEBI" id="CHEBI:145694"/>
    </reaction>
</comment>
<dbReference type="GO" id="GO:0006260">
    <property type="term" value="P:DNA replication"/>
    <property type="evidence" value="ECO:0007669"/>
    <property type="project" value="UniProtKB-KW"/>
</dbReference>
<dbReference type="AlphaFoldDB" id="A0A8J7PIE6"/>
<evidence type="ECO:0000256" key="10">
    <source>
        <dbReference type="ARBA" id="ARBA00035861"/>
    </source>
</evidence>
<keyword evidence="5 18" id="KW-0479">Metal-binding</keyword>
<keyword evidence="6" id="KW-0227">DNA damage</keyword>
<evidence type="ECO:0000256" key="18">
    <source>
        <dbReference type="PIRSR" id="PIRSR603561-2"/>
    </source>
</evidence>
<feature type="binding site" evidence="18">
    <location>
        <position position="40"/>
    </location>
    <ligand>
        <name>Mg(2+)</name>
        <dbReference type="ChEBI" id="CHEBI:18420"/>
    </ligand>
</feature>
<comment type="caution">
    <text evidence="20">The sequence shown here is derived from an EMBL/GenBank/DDBJ whole genome shotgun (WGS) entry which is preliminary data.</text>
</comment>
<dbReference type="GO" id="GO:0046872">
    <property type="term" value="F:metal ion binding"/>
    <property type="evidence" value="ECO:0007669"/>
    <property type="project" value="UniProtKB-KW"/>
</dbReference>
<dbReference type="CDD" id="cd03425">
    <property type="entry name" value="NUDIX_MutT_NudA_like"/>
    <property type="match status" value="1"/>
</dbReference>
<evidence type="ECO:0000256" key="4">
    <source>
        <dbReference type="ARBA" id="ARBA00022705"/>
    </source>
</evidence>
<dbReference type="InterPro" id="IPR020476">
    <property type="entry name" value="Nudix_hydrolase"/>
</dbReference>
<evidence type="ECO:0000256" key="11">
    <source>
        <dbReference type="ARBA" id="ARBA00036904"/>
    </source>
</evidence>
<name>A0A8J7PIE6_9PROT</name>
<dbReference type="EMBL" id="JAFKGL010000010">
    <property type="protein sequence ID" value="MBN9412352.1"/>
    <property type="molecule type" value="Genomic_DNA"/>
</dbReference>
<keyword evidence="7" id="KW-0378">Hydrolase</keyword>
<dbReference type="EC" id="3.6.1.55" evidence="12"/>
<evidence type="ECO:0000259" key="19">
    <source>
        <dbReference type="PROSITE" id="PS51462"/>
    </source>
</evidence>
<feature type="binding site" evidence="18">
    <location>
        <position position="60"/>
    </location>
    <ligand>
        <name>Mg(2+)</name>
        <dbReference type="ChEBI" id="CHEBI:18420"/>
    </ligand>
</feature>
<dbReference type="Gene3D" id="3.90.79.10">
    <property type="entry name" value="Nucleoside Triphosphate Pyrophosphohydrolase"/>
    <property type="match status" value="1"/>
</dbReference>
<protein>
    <recommendedName>
        <fullName evidence="13">8-oxo-dGTP diphosphatase</fullName>
        <ecNumber evidence="12">3.6.1.55</ecNumber>
    </recommendedName>
    <alternativeName>
        <fullName evidence="16">7,8-dihydro-8-oxoguanine-triphosphatase</fullName>
    </alternativeName>
    <alternativeName>
        <fullName evidence="15">Mutator protein MutT</fullName>
    </alternativeName>
    <alternativeName>
        <fullName evidence="14">dGTP pyrophosphohydrolase</fullName>
    </alternativeName>
</protein>
<dbReference type="PANTHER" id="PTHR47707">
    <property type="entry name" value="8-OXO-DGTP DIPHOSPHATASE"/>
    <property type="match status" value="1"/>
</dbReference>
<dbReference type="InterPro" id="IPR020084">
    <property type="entry name" value="NUDIX_hydrolase_CS"/>
</dbReference>
<gene>
    <name evidence="20" type="primary">mutT</name>
    <name evidence="20" type="ORF">J0H12_00290</name>
</gene>
<dbReference type="SUPFAM" id="SSF55811">
    <property type="entry name" value="Nudix"/>
    <property type="match status" value="1"/>
</dbReference>
<dbReference type="GO" id="GO:0008413">
    <property type="term" value="F:8-oxo-7,8-dihydroguanosine triphosphate pyrophosphatase activity"/>
    <property type="evidence" value="ECO:0007669"/>
    <property type="project" value="InterPro"/>
</dbReference>
<evidence type="ECO:0000256" key="7">
    <source>
        <dbReference type="ARBA" id="ARBA00022801"/>
    </source>
</evidence>
<dbReference type="Proteomes" id="UP000664414">
    <property type="component" value="Unassembled WGS sequence"/>
</dbReference>
<dbReference type="GO" id="GO:0044715">
    <property type="term" value="F:8-oxo-dGDP phosphatase activity"/>
    <property type="evidence" value="ECO:0007669"/>
    <property type="project" value="TreeGrafter"/>
</dbReference>
<dbReference type="InterPro" id="IPR000086">
    <property type="entry name" value="NUDIX_hydrolase_dom"/>
</dbReference>
<evidence type="ECO:0000313" key="21">
    <source>
        <dbReference type="Proteomes" id="UP000664414"/>
    </source>
</evidence>
<evidence type="ECO:0000256" key="2">
    <source>
        <dbReference type="ARBA" id="ARBA00005582"/>
    </source>
</evidence>
<evidence type="ECO:0000256" key="16">
    <source>
        <dbReference type="ARBA" id="ARBA00042798"/>
    </source>
</evidence>
<organism evidence="20 21">
    <name type="scientific">Candidatus Paracaedimonas acanthamoebae</name>
    <dbReference type="NCBI Taxonomy" id="244581"/>
    <lineage>
        <taxon>Bacteria</taxon>
        <taxon>Pseudomonadati</taxon>
        <taxon>Pseudomonadota</taxon>
        <taxon>Alphaproteobacteria</taxon>
        <taxon>Holosporales</taxon>
        <taxon>Caedimonadaceae</taxon>
        <taxon>Candidatus Paracaedimonas</taxon>
    </lineage>
</organism>
<evidence type="ECO:0000256" key="8">
    <source>
        <dbReference type="ARBA" id="ARBA00022842"/>
    </source>
</evidence>
<evidence type="ECO:0000256" key="5">
    <source>
        <dbReference type="ARBA" id="ARBA00022723"/>
    </source>
</evidence>
<feature type="binding site" evidence="17">
    <location>
        <begin position="37"/>
        <end position="40"/>
    </location>
    <ligand>
        <name>8-oxo-dGTP</name>
        <dbReference type="ChEBI" id="CHEBI:77896"/>
    </ligand>
</feature>
<keyword evidence="3" id="KW-0515">Mutator protein</keyword>
<evidence type="ECO:0000256" key="14">
    <source>
        <dbReference type="ARBA" id="ARBA00041592"/>
    </source>
</evidence>
<feature type="binding site" evidence="17">
    <location>
        <position position="26"/>
    </location>
    <ligand>
        <name>8-oxo-dGTP</name>
        <dbReference type="ChEBI" id="CHEBI:77896"/>
    </ligand>
</feature>
<sequence>MNSKINDLFCVAGVLKRNDLYLIAKRPEGKPFAGLWEFPGGKIHPQETPIDALVRELYEELGIHITTRALQKIIDVSYAYPDFNLLMPTFLCTNWEKEPQGCEGQTLQWVSLQELSHYEMLPASAAIIHSLQKLFSE</sequence>
<dbReference type="GO" id="GO:0006281">
    <property type="term" value="P:DNA repair"/>
    <property type="evidence" value="ECO:0007669"/>
    <property type="project" value="UniProtKB-KW"/>
</dbReference>
<evidence type="ECO:0000256" key="3">
    <source>
        <dbReference type="ARBA" id="ARBA00022457"/>
    </source>
</evidence>
<dbReference type="PROSITE" id="PS51462">
    <property type="entry name" value="NUDIX"/>
    <property type="match status" value="1"/>
</dbReference>